<proteinExistence type="predicted"/>
<evidence type="ECO:0000313" key="1">
    <source>
        <dbReference type="EMBL" id="GIH00609.1"/>
    </source>
</evidence>
<gene>
    <name evidence="1" type="ORF">Pma05_71810</name>
</gene>
<evidence type="ECO:0000313" key="2">
    <source>
        <dbReference type="Proteomes" id="UP000621500"/>
    </source>
</evidence>
<protein>
    <submittedName>
        <fullName evidence="1">Uncharacterized protein</fullName>
    </submittedName>
</protein>
<accession>A0ABQ4F124</accession>
<dbReference type="RefSeq" id="WP_203861915.1">
    <property type="nucleotide sequence ID" value="NZ_BAAAZQ010000029.1"/>
</dbReference>
<reference evidence="1 2" key="1">
    <citation type="submission" date="2021-01" db="EMBL/GenBank/DDBJ databases">
        <title>Whole genome shotgun sequence of Plantactinospora mayteni NBRC 109088.</title>
        <authorList>
            <person name="Komaki H."/>
            <person name="Tamura T."/>
        </authorList>
    </citation>
    <scope>NUCLEOTIDE SEQUENCE [LARGE SCALE GENOMIC DNA]</scope>
    <source>
        <strain evidence="1 2">NBRC 109088</strain>
    </source>
</reference>
<name>A0ABQ4F124_9ACTN</name>
<organism evidence="1 2">
    <name type="scientific">Plantactinospora mayteni</name>
    <dbReference type="NCBI Taxonomy" id="566021"/>
    <lineage>
        <taxon>Bacteria</taxon>
        <taxon>Bacillati</taxon>
        <taxon>Actinomycetota</taxon>
        <taxon>Actinomycetes</taxon>
        <taxon>Micromonosporales</taxon>
        <taxon>Micromonosporaceae</taxon>
        <taxon>Plantactinospora</taxon>
    </lineage>
</organism>
<sequence>MAADRRLALHATLPDRYAHLEVIASTIDHLGRVVALVANPVQGFLSVPHLPELRPPPRYDAIALICAGAEVHEIPLHDLDLKFTGTDALGDGVVLTAARCEPPGIPHHRYGEPVPEDELHLTANLQVFDSHGHIRTAFYAGDGIEQLVTDPHGNIWISYFDESSYWSANPDGTRSYGFMIGLARWDGNGGDPWMASSDTPGVAWCDCYALNVGRERVHACPYPDFPLVELDRAAVLAITPNTITRCAGLAVAGSELAFLDQRRAGGAFHWEARRAHREGGVVVEKGRERLVLPDGRQPSGWARGKVGRDGTLWLQVDGDRQRWYRYEIDG</sequence>
<comment type="caution">
    <text evidence="1">The sequence shown here is derived from an EMBL/GenBank/DDBJ whole genome shotgun (WGS) entry which is preliminary data.</text>
</comment>
<dbReference type="EMBL" id="BONX01000055">
    <property type="protein sequence ID" value="GIH00609.1"/>
    <property type="molecule type" value="Genomic_DNA"/>
</dbReference>
<keyword evidence="2" id="KW-1185">Reference proteome</keyword>
<dbReference type="Proteomes" id="UP000621500">
    <property type="component" value="Unassembled WGS sequence"/>
</dbReference>